<organism evidence="1 2">
    <name type="scientific">Chryseobacterium gambrini</name>
    <dbReference type="NCBI Taxonomy" id="373672"/>
    <lineage>
        <taxon>Bacteria</taxon>
        <taxon>Pseudomonadati</taxon>
        <taxon>Bacteroidota</taxon>
        <taxon>Flavobacteriia</taxon>
        <taxon>Flavobacteriales</taxon>
        <taxon>Weeksellaceae</taxon>
        <taxon>Chryseobacterium group</taxon>
        <taxon>Chryseobacterium</taxon>
    </lineage>
</organism>
<protein>
    <submittedName>
        <fullName evidence="1">ATP-binding protein</fullName>
    </submittedName>
</protein>
<dbReference type="EMBL" id="AP029022">
    <property type="protein sequence ID" value="BEV04580.1"/>
    <property type="molecule type" value="Genomic_DNA"/>
</dbReference>
<proteinExistence type="predicted"/>
<dbReference type="RefSeq" id="WP_338615146.1">
    <property type="nucleotide sequence ID" value="NZ_AP029022.1"/>
</dbReference>
<dbReference type="GO" id="GO:0005524">
    <property type="term" value="F:ATP binding"/>
    <property type="evidence" value="ECO:0007669"/>
    <property type="project" value="UniProtKB-KW"/>
</dbReference>
<dbReference type="Proteomes" id="UP001380186">
    <property type="component" value="Chromosome"/>
</dbReference>
<dbReference type="Pfam" id="PF13589">
    <property type="entry name" value="HATPase_c_3"/>
    <property type="match status" value="1"/>
</dbReference>
<evidence type="ECO:0000313" key="1">
    <source>
        <dbReference type="EMBL" id="BEV04580.1"/>
    </source>
</evidence>
<keyword evidence="1" id="KW-0547">Nucleotide-binding</keyword>
<keyword evidence="2" id="KW-1185">Reference proteome</keyword>
<accession>A0ABN7CDZ1</accession>
<dbReference type="InterPro" id="IPR036890">
    <property type="entry name" value="HATPase_C_sf"/>
</dbReference>
<dbReference type="SUPFAM" id="SSF55874">
    <property type="entry name" value="ATPase domain of HSP90 chaperone/DNA topoisomerase II/histidine kinase"/>
    <property type="match status" value="1"/>
</dbReference>
<gene>
    <name evidence="1" type="ORF">CRDW_19540</name>
</gene>
<evidence type="ECO:0000313" key="2">
    <source>
        <dbReference type="Proteomes" id="UP001380186"/>
    </source>
</evidence>
<name>A0ABN7CDZ1_9FLAO</name>
<reference evidence="1 2" key="1">
    <citation type="journal article" date="2020" name="Microbes Environ.">
        <title>Synthetic bacterial community of duckweed: a simple and stable system to study plant-microbe interactions.</title>
        <authorList>
            <person name="Ishizawa H."/>
            <person name="Tada M."/>
            <person name="Kuroda M."/>
            <person name="Inoue D."/>
            <person name="Futamata H."/>
            <person name="Ike M."/>
        </authorList>
    </citation>
    <scope>NUCLEOTIDE SEQUENCE [LARGE SCALE GENOMIC DNA]</scope>
    <source>
        <strain evidence="1 2">DW100</strain>
    </source>
</reference>
<keyword evidence="1" id="KW-0067">ATP-binding</keyword>
<dbReference type="Gene3D" id="3.30.565.10">
    <property type="entry name" value="Histidine kinase-like ATPase, C-terminal domain"/>
    <property type="match status" value="1"/>
</dbReference>
<sequence>MNKPIDKGLHLCRPNPQYLIKSIAEQGYSLETAFADLIDNSISAEANNIEILTDTTSGFMVFITDNGIGMTKEQLIESLSIPSSDLDNEREVKDLGRFGLGLKTASFSQTRNLTVLSKKEGDKKYNGFSWDVEYLKKTEDWTLKVLTDDEINILLRTYYASSDMHLNKFENYLPNTLVIWQGLFKYENYLKEQNKIKALNSDLSDNVEEYLSISFHRFITRGLKIRLNNKILNEFDPFPEVESIIKLPKRVGNINSSSIKFEGFVIPYEAIKESKEHFNRWTTPKKSLMDMEGLYIYRGDRLISYGGWHGIIKRSGKMQLGRMKIDIGNDLDNVLKLNVAKSQIEIPFELKSEFNRSLEDLKENAQKEFYNVGLKEIKNTHREDKDKELFRKVYTNKGALIYLNYSNPLLNFLFESFDDDQRKMFKVLTKNINAVFNKNRQFDSDTIINEDNDSVNLDEIETAIAKLRELGIDEDSIRKTYISNIVSKKDINHIL</sequence>